<comment type="caution">
    <text evidence="3">The sequence shown here is derived from an EMBL/GenBank/DDBJ whole genome shotgun (WGS) entry which is preliminary data.</text>
</comment>
<name>A0ABV6U9S4_9ACTN</name>
<protein>
    <submittedName>
        <fullName evidence="3">Glycosyltransferase family 9 protein</fullName>
    </submittedName>
</protein>
<dbReference type="InterPro" id="IPR002201">
    <property type="entry name" value="Glyco_trans_9"/>
</dbReference>
<dbReference type="SUPFAM" id="SSF53756">
    <property type="entry name" value="UDP-Glycosyltransferase/glycogen phosphorylase"/>
    <property type="match status" value="1"/>
</dbReference>
<accession>A0ABV6U9S4</accession>
<dbReference type="PANTHER" id="PTHR30160">
    <property type="entry name" value="TETRAACYLDISACCHARIDE 4'-KINASE-RELATED"/>
    <property type="match status" value="1"/>
</dbReference>
<gene>
    <name evidence="3" type="ORF">ACFHYQ_21720</name>
</gene>
<evidence type="ECO:0000313" key="3">
    <source>
        <dbReference type="EMBL" id="MFC0864916.1"/>
    </source>
</evidence>
<evidence type="ECO:0000313" key="4">
    <source>
        <dbReference type="Proteomes" id="UP001589870"/>
    </source>
</evidence>
<keyword evidence="1" id="KW-0328">Glycosyltransferase</keyword>
<keyword evidence="4" id="KW-1185">Reference proteome</keyword>
<dbReference type="EMBL" id="JBHMQT010000044">
    <property type="protein sequence ID" value="MFC0864916.1"/>
    <property type="molecule type" value="Genomic_DNA"/>
</dbReference>
<dbReference type="InterPro" id="IPR051199">
    <property type="entry name" value="LPS_LOS_Heptosyltrfase"/>
</dbReference>
<reference evidence="3 4" key="1">
    <citation type="submission" date="2024-09" db="EMBL/GenBank/DDBJ databases">
        <authorList>
            <person name="Sun Q."/>
            <person name="Mori K."/>
        </authorList>
    </citation>
    <scope>NUCLEOTIDE SEQUENCE [LARGE SCALE GENOMIC DNA]</scope>
    <source>
        <strain evidence="3 4">TBRC 1851</strain>
    </source>
</reference>
<evidence type="ECO:0000256" key="1">
    <source>
        <dbReference type="ARBA" id="ARBA00022676"/>
    </source>
</evidence>
<organism evidence="3 4">
    <name type="scientific">Sphaerimonospora cavernae</name>
    <dbReference type="NCBI Taxonomy" id="1740611"/>
    <lineage>
        <taxon>Bacteria</taxon>
        <taxon>Bacillati</taxon>
        <taxon>Actinomycetota</taxon>
        <taxon>Actinomycetes</taxon>
        <taxon>Streptosporangiales</taxon>
        <taxon>Streptosporangiaceae</taxon>
        <taxon>Sphaerimonospora</taxon>
    </lineage>
</organism>
<dbReference type="PANTHER" id="PTHR30160:SF1">
    <property type="entry name" value="LIPOPOLYSACCHARIDE 1,2-N-ACETYLGLUCOSAMINETRANSFERASE-RELATED"/>
    <property type="match status" value="1"/>
</dbReference>
<dbReference type="Proteomes" id="UP001589870">
    <property type="component" value="Unassembled WGS sequence"/>
</dbReference>
<sequence length="370" mass="38397">MEHPAALAGPPIRWRDLDRVLVVRPDNLGDVLMAGPALRALRHAAPGARLDLLAAPAGATAAPLLPEVDAVLTCSVSWQEAGSRDVPVAADLDLVDRIGRGGYQAAVILTSFSQSPWPAGYLCRLAGVPVRVGMSKEFGGAGLTHWVPSPPDDLHQVDRSLHLLQRVGVPRVEGRLRIRVPSGAARAARALLDRRGQAGPYALILPGASCPARRYPADRFARVAGRLALSGLRIVVAGTAKEASVVAEAAGDVPGAVILAGELDVPALAATVADARVVVCNNSGGAHLAAALGTPVVVLFAGTEQVGQYLPRFVPASVLTVPTGCAPCRQFTCPYALECLDLPPERVAAEAVRLAVRGRPSAWSSVRGPG</sequence>
<keyword evidence="2" id="KW-0808">Transferase</keyword>
<evidence type="ECO:0000256" key="2">
    <source>
        <dbReference type="ARBA" id="ARBA00022679"/>
    </source>
</evidence>
<proteinExistence type="predicted"/>
<dbReference type="Pfam" id="PF01075">
    <property type="entry name" value="Glyco_transf_9"/>
    <property type="match status" value="1"/>
</dbReference>
<dbReference type="RefSeq" id="WP_394302957.1">
    <property type="nucleotide sequence ID" value="NZ_JBHMQT010000044.1"/>
</dbReference>
<dbReference type="Gene3D" id="3.40.50.2000">
    <property type="entry name" value="Glycogen Phosphorylase B"/>
    <property type="match status" value="2"/>
</dbReference>
<dbReference type="CDD" id="cd03789">
    <property type="entry name" value="GT9_LPS_heptosyltransferase"/>
    <property type="match status" value="1"/>
</dbReference>